<proteinExistence type="predicted"/>
<evidence type="ECO:0000259" key="1">
    <source>
        <dbReference type="Pfam" id="PF14534"/>
    </source>
</evidence>
<feature type="domain" description="DUF4440" evidence="1">
    <location>
        <begin position="44"/>
        <end position="143"/>
    </location>
</feature>
<name>A0A382JAW0_9ZZZZ</name>
<reference evidence="2" key="1">
    <citation type="submission" date="2018-05" db="EMBL/GenBank/DDBJ databases">
        <authorList>
            <person name="Lanie J.A."/>
            <person name="Ng W.-L."/>
            <person name="Kazmierczak K.M."/>
            <person name="Andrzejewski T.M."/>
            <person name="Davidsen T.M."/>
            <person name="Wayne K.J."/>
            <person name="Tettelin H."/>
            <person name="Glass J.I."/>
            <person name="Rusch D."/>
            <person name="Podicherti R."/>
            <person name="Tsui H.-C.T."/>
            <person name="Winkler M.E."/>
        </authorList>
    </citation>
    <scope>NUCLEOTIDE SEQUENCE</scope>
</reference>
<protein>
    <recommendedName>
        <fullName evidence="1">DUF4440 domain-containing protein</fullName>
    </recommendedName>
</protein>
<dbReference type="AlphaFoldDB" id="A0A382JAW0"/>
<gene>
    <name evidence="2" type="ORF">METZ01_LOCUS261653</name>
</gene>
<sequence>MKQLITMICLMLLANCVKMEKSDTNNNFIEIYQREICDKYSLYANTKDLNGSLSLYTDNATVNNSAVAPILGIDKIKENFIEWYESAETINHSAKVISAKVFGNEAFAYGSWKVDQIMKDGSKRVERGHWSTHNVKVGNNWKMTIDHTNDLEFYETRNNE</sequence>
<dbReference type="Gene3D" id="3.10.450.50">
    <property type="match status" value="1"/>
</dbReference>
<dbReference type="EMBL" id="UINC01072858">
    <property type="protein sequence ID" value="SVC08799.1"/>
    <property type="molecule type" value="Genomic_DNA"/>
</dbReference>
<dbReference type="SUPFAM" id="SSF54427">
    <property type="entry name" value="NTF2-like"/>
    <property type="match status" value="1"/>
</dbReference>
<evidence type="ECO:0000313" key="2">
    <source>
        <dbReference type="EMBL" id="SVC08799.1"/>
    </source>
</evidence>
<dbReference type="Pfam" id="PF14534">
    <property type="entry name" value="DUF4440"/>
    <property type="match status" value="1"/>
</dbReference>
<dbReference type="InterPro" id="IPR032710">
    <property type="entry name" value="NTF2-like_dom_sf"/>
</dbReference>
<dbReference type="InterPro" id="IPR027843">
    <property type="entry name" value="DUF4440"/>
</dbReference>
<accession>A0A382JAW0</accession>
<organism evidence="2">
    <name type="scientific">marine metagenome</name>
    <dbReference type="NCBI Taxonomy" id="408172"/>
    <lineage>
        <taxon>unclassified sequences</taxon>
        <taxon>metagenomes</taxon>
        <taxon>ecological metagenomes</taxon>
    </lineage>
</organism>